<reference evidence="2 3" key="1">
    <citation type="journal article" date="2016" name="Front. Microbiol.">
        <title>Genomic Resource of Rice Seed Associated Bacteria.</title>
        <authorList>
            <person name="Midha S."/>
            <person name="Bansal K."/>
            <person name="Sharma S."/>
            <person name="Kumar N."/>
            <person name="Patil P.P."/>
            <person name="Chaudhry V."/>
            <person name="Patil P.B."/>
        </authorList>
    </citation>
    <scope>NUCLEOTIDE SEQUENCE [LARGE SCALE GENOMIC DNA]</scope>
    <source>
        <strain evidence="2 3">NS334</strain>
    </source>
</reference>
<organism evidence="2 3">
    <name type="scientific">Sphingomonas endophytica</name>
    <dbReference type="NCBI Taxonomy" id="869719"/>
    <lineage>
        <taxon>Bacteria</taxon>
        <taxon>Pseudomonadati</taxon>
        <taxon>Pseudomonadota</taxon>
        <taxon>Alphaproteobacteria</taxon>
        <taxon>Sphingomonadales</taxon>
        <taxon>Sphingomonadaceae</taxon>
        <taxon>Sphingomonas</taxon>
    </lineage>
</organism>
<accession>A0A147I9X7</accession>
<evidence type="ECO:0000256" key="1">
    <source>
        <dbReference type="SAM" id="MobiDB-lite"/>
    </source>
</evidence>
<proteinExistence type="predicted"/>
<gene>
    <name evidence="2" type="ORF">NS334_00125</name>
</gene>
<sequence>MYVWSKRTKDGCQGGPASDQHTNINDPALAEGAEGVEVSVERLILAVPLQVEGDTVFDIVDFVTIQKSSSSELTIFRRVELSAARGNLGLLPQ</sequence>
<feature type="region of interest" description="Disordered" evidence="1">
    <location>
        <begin position="1"/>
        <end position="26"/>
    </location>
</feature>
<dbReference type="Proteomes" id="UP000074310">
    <property type="component" value="Unassembled WGS sequence"/>
</dbReference>
<comment type="caution">
    <text evidence="2">The sequence shown here is derived from an EMBL/GenBank/DDBJ whole genome shotgun (WGS) entry which is preliminary data.</text>
</comment>
<dbReference type="EMBL" id="LDTB01000001">
    <property type="protein sequence ID" value="KTT76668.1"/>
    <property type="molecule type" value="Genomic_DNA"/>
</dbReference>
<protein>
    <submittedName>
        <fullName evidence="2">Uncharacterized protein</fullName>
    </submittedName>
</protein>
<keyword evidence="3" id="KW-1185">Reference proteome</keyword>
<evidence type="ECO:0000313" key="3">
    <source>
        <dbReference type="Proteomes" id="UP000074310"/>
    </source>
</evidence>
<name>A0A147I9X7_9SPHN</name>
<evidence type="ECO:0000313" key="2">
    <source>
        <dbReference type="EMBL" id="KTT76668.1"/>
    </source>
</evidence>
<dbReference type="AlphaFoldDB" id="A0A147I9X7"/>